<evidence type="ECO:0000256" key="3">
    <source>
        <dbReference type="SAM" id="MobiDB-lite"/>
    </source>
</evidence>
<keyword evidence="2" id="KW-0479">Metal-binding</keyword>
<evidence type="ECO:0000313" key="6">
    <source>
        <dbReference type="Proteomes" id="UP000478052"/>
    </source>
</evidence>
<dbReference type="OrthoDB" id="6619046at2759"/>
<feature type="region of interest" description="Disordered" evidence="3">
    <location>
        <begin position="106"/>
        <end position="131"/>
    </location>
</feature>
<proteinExistence type="predicted"/>
<evidence type="ECO:0000256" key="1">
    <source>
        <dbReference type="ARBA" id="ARBA00001968"/>
    </source>
</evidence>
<evidence type="ECO:0000259" key="4">
    <source>
        <dbReference type="Pfam" id="PF13359"/>
    </source>
</evidence>
<name>A0A6G0VR71_APHCR</name>
<organism evidence="5 6">
    <name type="scientific">Aphis craccivora</name>
    <name type="common">Cowpea aphid</name>
    <dbReference type="NCBI Taxonomy" id="307492"/>
    <lineage>
        <taxon>Eukaryota</taxon>
        <taxon>Metazoa</taxon>
        <taxon>Ecdysozoa</taxon>
        <taxon>Arthropoda</taxon>
        <taxon>Hexapoda</taxon>
        <taxon>Insecta</taxon>
        <taxon>Pterygota</taxon>
        <taxon>Neoptera</taxon>
        <taxon>Paraneoptera</taxon>
        <taxon>Hemiptera</taxon>
        <taxon>Sternorrhyncha</taxon>
        <taxon>Aphidomorpha</taxon>
        <taxon>Aphidoidea</taxon>
        <taxon>Aphididae</taxon>
        <taxon>Aphidini</taxon>
        <taxon>Aphis</taxon>
        <taxon>Aphis</taxon>
    </lineage>
</organism>
<dbReference type="AlphaFoldDB" id="A0A6G0VR71"/>
<comment type="cofactor">
    <cofactor evidence="1">
        <name>a divalent metal cation</name>
        <dbReference type="ChEBI" id="CHEBI:60240"/>
    </cofactor>
</comment>
<accession>A0A6G0VR71</accession>
<evidence type="ECO:0000313" key="5">
    <source>
        <dbReference type="EMBL" id="KAF0704729.1"/>
    </source>
</evidence>
<dbReference type="GO" id="GO:0046872">
    <property type="term" value="F:metal ion binding"/>
    <property type="evidence" value="ECO:0007669"/>
    <property type="project" value="UniProtKB-KW"/>
</dbReference>
<dbReference type="EMBL" id="VUJU01013479">
    <property type="protein sequence ID" value="KAF0704729.1"/>
    <property type="molecule type" value="Genomic_DNA"/>
</dbReference>
<dbReference type="Pfam" id="PF13359">
    <property type="entry name" value="DDE_Tnp_4"/>
    <property type="match status" value="1"/>
</dbReference>
<gene>
    <name evidence="5" type="ORF">FWK35_00028317</name>
</gene>
<reference evidence="5 6" key="1">
    <citation type="submission" date="2019-08" db="EMBL/GenBank/DDBJ databases">
        <title>Whole genome of Aphis craccivora.</title>
        <authorList>
            <person name="Voronova N.V."/>
            <person name="Shulinski R.S."/>
            <person name="Bandarenka Y.V."/>
            <person name="Zhorov D.G."/>
            <person name="Warner D."/>
        </authorList>
    </citation>
    <scope>NUCLEOTIDE SEQUENCE [LARGE SCALE GENOMIC DNA]</scope>
    <source>
        <strain evidence="5">180601</strain>
        <tissue evidence="5">Whole Body</tissue>
    </source>
</reference>
<dbReference type="Proteomes" id="UP000478052">
    <property type="component" value="Unassembled WGS sequence"/>
</dbReference>
<evidence type="ECO:0000256" key="2">
    <source>
        <dbReference type="ARBA" id="ARBA00022723"/>
    </source>
</evidence>
<dbReference type="InterPro" id="IPR027806">
    <property type="entry name" value="HARBI1_dom"/>
</dbReference>
<sequence>MKIPPPSILQVPYAIKIPYVILADKAFSLNEYTMKPFKGEPARGSQERIFNYRLSRGRRVVVNDFGILSSVFRVLRKPMLLEPKTVNKIVLTTIHLHNYLRKKPNTQSLYTPPGSLDSETDGELRPGTWRNEPAPTSLLLMPCIPRKAGNYVKEIRSHLAHHFVTNGEIPRQNRY</sequence>
<protein>
    <submittedName>
        <fullName evidence="5">DDE Tnp4 domain-containing protein</fullName>
    </submittedName>
</protein>
<feature type="domain" description="DDE Tnp4" evidence="4">
    <location>
        <begin position="19"/>
        <end position="98"/>
    </location>
</feature>
<keyword evidence="6" id="KW-1185">Reference proteome</keyword>
<comment type="caution">
    <text evidence="5">The sequence shown here is derived from an EMBL/GenBank/DDBJ whole genome shotgun (WGS) entry which is preliminary data.</text>
</comment>